<accession>A0ABV7WK43</accession>
<dbReference type="Proteomes" id="UP001595685">
    <property type="component" value="Unassembled WGS sequence"/>
</dbReference>
<proteinExistence type="predicted"/>
<keyword evidence="2" id="KW-1185">Reference proteome</keyword>
<evidence type="ECO:0000313" key="2">
    <source>
        <dbReference type="Proteomes" id="UP001595685"/>
    </source>
</evidence>
<dbReference type="Gene3D" id="3.30.870.10">
    <property type="entry name" value="Endonuclease Chain A"/>
    <property type="match status" value="1"/>
</dbReference>
<comment type="caution">
    <text evidence="1">The sequence shown here is derived from an EMBL/GenBank/DDBJ whole genome shotgun (WGS) entry which is preliminary data.</text>
</comment>
<organism evidence="1 2">
    <name type="scientific">Aquipuribacter hungaricus</name>
    <dbReference type="NCBI Taxonomy" id="545624"/>
    <lineage>
        <taxon>Bacteria</taxon>
        <taxon>Bacillati</taxon>
        <taxon>Actinomycetota</taxon>
        <taxon>Actinomycetes</taxon>
        <taxon>Micrococcales</taxon>
        <taxon>Intrasporangiaceae</taxon>
        <taxon>Aquipuribacter</taxon>
    </lineage>
</organism>
<reference evidence="2" key="1">
    <citation type="journal article" date="2019" name="Int. J. Syst. Evol. Microbiol.">
        <title>The Global Catalogue of Microorganisms (GCM) 10K type strain sequencing project: providing services to taxonomists for standard genome sequencing and annotation.</title>
        <authorList>
            <consortium name="The Broad Institute Genomics Platform"/>
            <consortium name="The Broad Institute Genome Sequencing Center for Infectious Disease"/>
            <person name="Wu L."/>
            <person name="Ma J."/>
        </authorList>
    </citation>
    <scope>NUCLEOTIDE SEQUENCE [LARGE SCALE GENOMIC DNA]</scope>
    <source>
        <strain evidence="2">NCAIM B.02333</strain>
    </source>
</reference>
<evidence type="ECO:0000313" key="1">
    <source>
        <dbReference type="EMBL" id="MFC3688933.1"/>
    </source>
</evidence>
<name>A0ABV7WK43_9MICO</name>
<dbReference type="EMBL" id="JBHRWW010000006">
    <property type="protein sequence ID" value="MFC3688933.1"/>
    <property type="molecule type" value="Genomic_DNA"/>
</dbReference>
<dbReference type="SUPFAM" id="SSF56024">
    <property type="entry name" value="Phospholipase D/nuclease"/>
    <property type="match status" value="1"/>
</dbReference>
<dbReference type="RefSeq" id="WP_340288255.1">
    <property type="nucleotide sequence ID" value="NZ_JBBEOI010000001.1"/>
</dbReference>
<gene>
    <name evidence="1" type="ORF">ACFOLH_11325</name>
</gene>
<sequence>MTSHGASNERLRAAITGSGSSFTDVGEAVGVDRKTVERWVGAGRVPHHRHRVALAQLLGEDDVFLWPQTATSQRSESASQAEFVALYPNRGSVSIDTWASLIDGATEAIDVLAFAGSFLHDAIPEFDERLIAAARRGVQVRLLFGDHEGDAVARRGEEEGIGDLLSARCRLTWNYLQGILPAPGVTARKHNATLYASVFRFDETLLANPHTYGAAASHSPVLHLRRLPGGRLFTTYMKSFDRTWDGATDVSAG</sequence>
<protein>
    <submittedName>
        <fullName evidence="1">XRE family transcriptional regulator</fullName>
    </submittedName>
</protein>